<proteinExistence type="predicted"/>
<name>A0A9X1V409_9FLAO</name>
<gene>
    <name evidence="2" type="ORF">ML462_11230</name>
</gene>
<evidence type="ECO:0000313" key="2">
    <source>
        <dbReference type="EMBL" id="MCH4823743.1"/>
    </source>
</evidence>
<accession>A0A9X1V409</accession>
<dbReference type="InterPro" id="IPR003140">
    <property type="entry name" value="PLipase/COase/thioEstase"/>
</dbReference>
<feature type="domain" description="Phospholipase/carboxylesterase/thioesterase" evidence="1">
    <location>
        <begin position="27"/>
        <end position="205"/>
    </location>
</feature>
<dbReference type="GO" id="GO:0016787">
    <property type="term" value="F:hydrolase activity"/>
    <property type="evidence" value="ECO:0007669"/>
    <property type="project" value="InterPro"/>
</dbReference>
<dbReference type="SUPFAM" id="SSF53474">
    <property type="entry name" value="alpha/beta-Hydrolases"/>
    <property type="match status" value="1"/>
</dbReference>
<dbReference type="RefSeq" id="WP_240713911.1">
    <property type="nucleotide sequence ID" value="NZ_JAKVTV010000003.1"/>
</dbReference>
<sequence>MMNEKQISYEITNTYNTLNQYTHRTKCVWLIFHGIGYLSRYFLKYFKHLDPEENFIIAPQAQSKYYLNGEYKHVGASWLTRENTELEIENMLKYLDAIYENENLREVENLNIMGYSQGVSVASRFVARRMIPCKNLILHSGKLPQELRTEDFEFLENTSFNFIYGTEDEYLRSGVVKVEEDRLKKIFPKNLKIHTFNGGHEVNTELISKFA</sequence>
<keyword evidence="3" id="KW-1185">Reference proteome</keyword>
<evidence type="ECO:0000313" key="3">
    <source>
        <dbReference type="Proteomes" id="UP001139226"/>
    </source>
</evidence>
<dbReference type="Gene3D" id="3.40.50.1820">
    <property type="entry name" value="alpha/beta hydrolase"/>
    <property type="match status" value="1"/>
</dbReference>
<reference evidence="2" key="1">
    <citation type="submission" date="2022-03" db="EMBL/GenBank/DDBJ databases">
        <title>Gramella crocea sp. nov., isolated from activated sludge of a seafood processing plant.</title>
        <authorList>
            <person name="Zhang X."/>
        </authorList>
    </citation>
    <scope>NUCLEOTIDE SEQUENCE</scope>
    <source>
        <strain evidence="2">YJ019</strain>
    </source>
</reference>
<dbReference type="InterPro" id="IPR029058">
    <property type="entry name" value="AB_hydrolase_fold"/>
</dbReference>
<dbReference type="Pfam" id="PF02230">
    <property type="entry name" value="Abhydrolase_2"/>
    <property type="match status" value="1"/>
</dbReference>
<organism evidence="2 3">
    <name type="scientific">Christiangramia lutea</name>
    <dbReference type="NCBI Taxonomy" id="1607951"/>
    <lineage>
        <taxon>Bacteria</taxon>
        <taxon>Pseudomonadati</taxon>
        <taxon>Bacteroidota</taxon>
        <taxon>Flavobacteriia</taxon>
        <taxon>Flavobacteriales</taxon>
        <taxon>Flavobacteriaceae</taxon>
        <taxon>Christiangramia</taxon>
    </lineage>
</organism>
<dbReference type="AlphaFoldDB" id="A0A9X1V409"/>
<evidence type="ECO:0000259" key="1">
    <source>
        <dbReference type="Pfam" id="PF02230"/>
    </source>
</evidence>
<comment type="caution">
    <text evidence="2">The sequence shown here is derived from an EMBL/GenBank/DDBJ whole genome shotgun (WGS) entry which is preliminary data.</text>
</comment>
<dbReference type="EMBL" id="JAKVTV010000003">
    <property type="protein sequence ID" value="MCH4823743.1"/>
    <property type="molecule type" value="Genomic_DNA"/>
</dbReference>
<protein>
    <submittedName>
        <fullName evidence="2">Esterase</fullName>
    </submittedName>
</protein>
<dbReference type="Proteomes" id="UP001139226">
    <property type="component" value="Unassembled WGS sequence"/>
</dbReference>